<evidence type="ECO:0000256" key="2">
    <source>
        <dbReference type="ARBA" id="ARBA00022475"/>
    </source>
</evidence>
<keyword evidence="2" id="KW-0472">Membrane</keyword>
<dbReference type="GO" id="GO:0005524">
    <property type="term" value="F:ATP binding"/>
    <property type="evidence" value="ECO:0007669"/>
    <property type="project" value="UniProtKB-KW"/>
</dbReference>
<keyword evidence="6" id="KW-0614">Plasmid</keyword>
<dbReference type="RefSeq" id="WP_014386247.1">
    <property type="nucleotide sequence ID" value="NC_016968.1"/>
</dbReference>
<keyword evidence="4 6" id="KW-0067">ATP-binding</keyword>
<evidence type="ECO:0000256" key="3">
    <source>
        <dbReference type="ARBA" id="ARBA00022741"/>
    </source>
</evidence>
<keyword evidence="3" id="KW-0547">Nucleotide-binding</keyword>
<evidence type="ECO:0000259" key="5">
    <source>
        <dbReference type="PROSITE" id="PS50893"/>
    </source>
</evidence>
<dbReference type="GO" id="GO:0005886">
    <property type="term" value="C:plasma membrane"/>
    <property type="evidence" value="ECO:0007669"/>
    <property type="project" value="TreeGrafter"/>
</dbReference>
<dbReference type="AlphaFoldDB" id="G9C9E5"/>
<name>G9C9E5_COMTE</name>
<evidence type="ECO:0000256" key="1">
    <source>
        <dbReference type="ARBA" id="ARBA00022448"/>
    </source>
</evidence>
<dbReference type="SUPFAM" id="SSF52540">
    <property type="entry name" value="P-loop containing nucleoside triphosphate hydrolases"/>
    <property type="match status" value="1"/>
</dbReference>
<reference evidence="6" key="2">
    <citation type="journal article" date="2012" name="Appl. Environ. Microbiol.">
        <title>Role of IncP-1beta Plasmids pWDL7::rfp and pNB8c in Chloroaniline Catabolism as Determined by Genomic and Functional Analyses.</title>
        <authorList>
            <person name="Krol J.E."/>
            <person name="Penrod J.T."/>
            <person name="McCaslin H."/>
            <person name="Rogers L.M."/>
            <person name="Yano H."/>
            <person name="Stancik A.D."/>
            <person name="Dejonghe W."/>
            <person name="Brown C.J."/>
            <person name="Parales R.E."/>
            <person name="Wuertz S."/>
            <person name="Top E.M."/>
        </authorList>
    </citation>
    <scope>NUCLEOTIDE SEQUENCE</scope>
    <source>
        <strain evidence="6">TB30</strain>
        <plasmid evidence="6">pTB30</plasmid>
    </source>
</reference>
<evidence type="ECO:0000256" key="4">
    <source>
        <dbReference type="ARBA" id="ARBA00022840"/>
    </source>
</evidence>
<protein>
    <submittedName>
        <fullName evidence="6">High-affinity branched-chain amino acid tansporter, ATP-binding protein</fullName>
    </submittedName>
</protein>
<keyword evidence="1" id="KW-0813">Transport</keyword>
<sequence>MSATVVFAAHGLVKRFGGLTVTNDVSLQVREREIHALIGPNGAGKSTLVHMLSGLLRPEAGRIELQGRDISSMPPHRRASLGLGRCFQITSIFRDSTVSDNLYLALQCQRGASLRFSRSRQFEDAIAADVVTLARRVDLHRELDRIAGTLPHGAQRRLDLALALAGKPKVLLLDEPMAGMGPEESSQLVELIRDLRDEAAILLIEHDMDAVFRLADRVTVLVQGRIHTTGTPSEIRSNSEVQSVYLGLEATA</sequence>
<dbReference type="PANTHER" id="PTHR45772:SF2">
    <property type="entry name" value="ABC TRANSPORTER ATP-BINDING PROTEIN"/>
    <property type="match status" value="1"/>
</dbReference>
<dbReference type="PROSITE" id="PS50893">
    <property type="entry name" value="ABC_TRANSPORTER_2"/>
    <property type="match status" value="1"/>
</dbReference>
<dbReference type="Gene3D" id="3.40.50.300">
    <property type="entry name" value="P-loop containing nucleotide triphosphate hydrolases"/>
    <property type="match status" value="1"/>
</dbReference>
<reference evidence="6" key="1">
    <citation type="journal article" date="2002" name="FEMS Microbiol. Ecol.">
        <title>Diversity of 3-chloroaniline and 3,4-dichloroaniline degrading bacteria isolated from three different soils and involvement of their plasmids in chloroaniline degradation.</title>
        <authorList>
            <person name="Dejonghe W."/>
            <person name="Goris J."/>
            <person name="Dierickx A."/>
            <person name="De Dobbeleer V."/>
            <person name="Crul K."/>
            <person name="De Vos P."/>
            <person name="Verstraete W."/>
            <person name="Top E.M."/>
        </authorList>
    </citation>
    <scope>NUCLEOTIDE SEQUENCE</scope>
    <source>
        <strain evidence="6">TB30</strain>
        <plasmid evidence="6">pTB30</plasmid>
    </source>
</reference>
<feature type="domain" description="ABC transporter" evidence="5">
    <location>
        <begin position="7"/>
        <end position="248"/>
    </location>
</feature>
<dbReference type="InterPro" id="IPR003593">
    <property type="entry name" value="AAA+_ATPase"/>
</dbReference>
<proteinExistence type="predicted"/>
<dbReference type="PANTHER" id="PTHR45772">
    <property type="entry name" value="CONSERVED COMPONENT OF ABC TRANSPORTER FOR NATURAL AMINO ACIDS-RELATED"/>
    <property type="match status" value="1"/>
</dbReference>
<dbReference type="InterPro" id="IPR051120">
    <property type="entry name" value="ABC_AA/LPS_Transport"/>
</dbReference>
<evidence type="ECO:0000313" key="6">
    <source>
        <dbReference type="EMBL" id="AEX00410.1"/>
    </source>
</evidence>
<dbReference type="GO" id="GO:0016887">
    <property type="term" value="F:ATP hydrolysis activity"/>
    <property type="evidence" value="ECO:0007669"/>
    <property type="project" value="InterPro"/>
</dbReference>
<dbReference type="EMBL" id="JF274987">
    <property type="protein sequence ID" value="AEX00410.1"/>
    <property type="molecule type" value="Genomic_DNA"/>
</dbReference>
<dbReference type="Pfam" id="PF00005">
    <property type="entry name" value="ABC_tran"/>
    <property type="match status" value="1"/>
</dbReference>
<dbReference type="CDD" id="cd03219">
    <property type="entry name" value="ABC_Mj1267_LivG_branched"/>
    <property type="match status" value="1"/>
</dbReference>
<dbReference type="SMART" id="SM00382">
    <property type="entry name" value="AAA"/>
    <property type="match status" value="1"/>
</dbReference>
<dbReference type="InterPro" id="IPR003439">
    <property type="entry name" value="ABC_transporter-like_ATP-bd"/>
</dbReference>
<accession>G9C9E5</accession>
<keyword evidence="2" id="KW-1003">Cell membrane</keyword>
<organism evidence="6">
    <name type="scientific">Comamonas testosteroni</name>
    <name type="common">Pseudomonas testosteroni</name>
    <dbReference type="NCBI Taxonomy" id="285"/>
    <lineage>
        <taxon>Bacteria</taxon>
        <taxon>Pseudomonadati</taxon>
        <taxon>Pseudomonadota</taxon>
        <taxon>Betaproteobacteria</taxon>
        <taxon>Burkholderiales</taxon>
        <taxon>Comamonadaceae</taxon>
        <taxon>Comamonas</taxon>
    </lineage>
</organism>
<dbReference type="InterPro" id="IPR027417">
    <property type="entry name" value="P-loop_NTPase"/>
</dbReference>
<geneLocation type="plasmid" evidence="6">
    <name>pTB30</name>
</geneLocation>